<dbReference type="InterPro" id="IPR041095">
    <property type="entry name" value="EFG_II"/>
</dbReference>
<comment type="subcellular location">
    <subcellularLocation>
        <location evidence="8">Cytoplasm</location>
    </subcellularLocation>
</comment>
<dbReference type="NCBIfam" id="TIGR00231">
    <property type="entry name" value="small_GTP"/>
    <property type="match status" value="1"/>
</dbReference>
<sequence length="730" mass="80743">MSRDLTKIRNIGIAAHIDAGKTTTSERILYYTGRVHKIGEVHEGTAVMDFDPEEQKRGITINSAATFCEWSRGNWVTKTPPTADQLYNINLIDTPGHVDFTAEVERSLRVLDGAVAVFDGKEGVEAQSETVWRQATKYNVPRICFVNKMDKVGADYEYCYQTILDRLGAPAIPVVVPLGKADTFRGVIDLISKIVYQPEKYGDDKDKGQTVTMKSVDSLEGVDKENYERYRSIMLEKVAELDDALAEKYLEDPESLTEKEIRAALRKGTIDFKAHPLFCGSAYQYVGVQQVLDGVIDFLPAPTDISEVKGHDLKDHEKEIVRKLVPEEPFCGLAFKIVDDKFGTLTYVRVYSGVLEQGTRVLNANKNSKENISRMFQMSANDRIPRDRAEAGDIVAVIGVQEAMTGDTLCDLDDPIILERPTFPEPVISMSIEPKAAADKDKLSQALTNLRRQDPTFQASYNKETGETIIAGMGELHLEIIKLRLTRDYKVEVVVGKPKVSYRECITGKAKDIRGVHKKQSGGRGQFGDCWISVEPFDGNGPDGKPLEADVLKKLKWEDGVAFENKIVGGTIPKEFIPSVEYGIRTTCKTGVLAGFPLINLKVTLTDGSYHDVDSSQIAFELAGRLAIIDAAKAAGLSLLEPIMKLVVTTPKDFVGNVTGDLNRRRGLILDSQERANAVMIEAEVPLSEMFGYTTELRSMSTGRAAAAMEPLKYAVVPTNVKNAILEENK</sequence>
<dbReference type="FunFam" id="2.40.30.10:FF:000006">
    <property type="entry name" value="Elongation factor G"/>
    <property type="match status" value="1"/>
</dbReference>
<dbReference type="SUPFAM" id="SSF52540">
    <property type="entry name" value="P-loop containing nucleoside triphosphate hydrolases"/>
    <property type="match status" value="1"/>
</dbReference>
<keyword evidence="3 8" id="KW-0547">Nucleotide-binding</keyword>
<dbReference type="InterPro" id="IPR004161">
    <property type="entry name" value="EFTu-like_2"/>
</dbReference>
<dbReference type="Pfam" id="PF03144">
    <property type="entry name" value="GTP_EFTU_D2"/>
    <property type="match status" value="1"/>
</dbReference>
<feature type="binding site" evidence="8">
    <location>
        <begin position="147"/>
        <end position="150"/>
    </location>
    <ligand>
        <name>GTP</name>
        <dbReference type="ChEBI" id="CHEBI:37565"/>
    </ligand>
</feature>
<dbReference type="InterPro" id="IPR047872">
    <property type="entry name" value="EFG_IV"/>
</dbReference>
<dbReference type="FunFam" id="3.30.70.240:FF:000001">
    <property type="entry name" value="Elongation factor G"/>
    <property type="match status" value="1"/>
</dbReference>
<evidence type="ECO:0000256" key="3">
    <source>
        <dbReference type="ARBA" id="ARBA00022741"/>
    </source>
</evidence>
<evidence type="ECO:0000256" key="2">
    <source>
        <dbReference type="ARBA" id="ARBA00017872"/>
    </source>
</evidence>
<keyword evidence="8" id="KW-0963">Cytoplasm</keyword>
<dbReference type="SMART" id="SM00889">
    <property type="entry name" value="EFG_IV"/>
    <property type="match status" value="1"/>
</dbReference>
<dbReference type="InterPro" id="IPR005225">
    <property type="entry name" value="Small_GTP-bd"/>
</dbReference>
<protein>
    <recommendedName>
        <fullName evidence="2 8">Elongation factor G</fullName>
        <shortName evidence="8">EF-G</shortName>
    </recommendedName>
</protein>
<dbReference type="Gene3D" id="3.30.70.240">
    <property type="match status" value="1"/>
</dbReference>
<dbReference type="FunFam" id="3.30.70.870:FF:000001">
    <property type="entry name" value="Elongation factor G"/>
    <property type="match status" value="1"/>
</dbReference>
<dbReference type="InterPro" id="IPR031157">
    <property type="entry name" value="G_TR_CS"/>
</dbReference>
<dbReference type="Pfam" id="PF00009">
    <property type="entry name" value="GTP_EFTU"/>
    <property type="match status" value="1"/>
</dbReference>
<dbReference type="CDD" id="cd16262">
    <property type="entry name" value="EFG_III"/>
    <property type="match status" value="1"/>
</dbReference>
<dbReference type="InterPro" id="IPR004540">
    <property type="entry name" value="Transl_elong_EFG/EF2"/>
</dbReference>
<evidence type="ECO:0000256" key="4">
    <source>
        <dbReference type="ARBA" id="ARBA00022768"/>
    </source>
</evidence>
<feature type="binding site" evidence="8">
    <location>
        <begin position="15"/>
        <end position="22"/>
    </location>
    <ligand>
        <name>GTP</name>
        <dbReference type="ChEBI" id="CHEBI:37565"/>
    </ligand>
</feature>
<dbReference type="Pfam" id="PF14492">
    <property type="entry name" value="EFG_III"/>
    <property type="match status" value="1"/>
</dbReference>
<comment type="function">
    <text evidence="7 8">Catalyzes the GTP-dependent ribosomal translocation step during translation elongation. During this step, the ribosome changes from the pre-translocational (PRE) to the post-translocational (POST) state as the newly formed A-site-bound peptidyl-tRNA and P-site-bound deacylated tRNA move to the P and E sites, respectively. Catalyzes the coordinated movement of the two tRNA molecules, the mRNA and conformational changes in the ribosome.</text>
</comment>
<keyword evidence="4 8" id="KW-0251">Elongation factor</keyword>
<dbReference type="Gene3D" id="2.40.30.10">
    <property type="entry name" value="Translation factors"/>
    <property type="match status" value="1"/>
</dbReference>
<dbReference type="KEGG" id="hbs:IPV69_26660"/>
<dbReference type="RefSeq" id="WP_206292780.1">
    <property type="nucleotide sequence ID" value="NZ_CP063458.1"/>
</dbReference>
<keyword evidence="5 8" id="KW-0648">Protein biosynthesis</keyword>
<reference evidence="10 11" key="1">
    <citation type="submission" date="2020-10" db="EMBL/GenBank/DDBJ databases">
        <title>Wide distribution of Phycisphaera-like planctomycetes from WD2101 soil group in peatlands and genome analysis of the first cultivated representative.</title>
        <authorList>
            <person name="Dedysh S.N."/>
            <person name="Beletsky A.V."/>
            <person name="Ivanova A."/>
            <person name="Kulichevskaya I.S."/>
            <person name="Suzina N.E."/>
            <person name="Philippov D.A."/>
            <person name="Rakitin A.L."/>
            <person name="Mardanov A.V."/>
            <person name="Ravin N.V."/>
        </authorList>
    </citation>
    <scope>NUCLEOTIDE SEQUENCE [LARGE SCALE GENOMIC DNA]</scope>
    <source>
        <strain evidence="10 11">M1803</strain>
    </source>
</reference>
<dbReference type="Gene3D" id="3.30.70.870">
    <property type="entry name" value="Elongation Factor G (Translational Gtpase), domain 3"/>
    <property type="match status" value="1"/>
</dbReference>
<dbReference type="GO" id="GO:0005737">
    <property type="term" value="C:cytoplasm"/>
    <property type="evidence" value="ECO:0007669"/>
    <property type="project" value="UniProtKB-SubCell"/>
</dbReference>
<dbReference type="EMBL" id="CP063458">
    <property type="protein sequence ID" value="QOV89724.1"/>
    <property type="molecule type" value="Genomic_DNA"/>
</dbReference>
<comment type="similarity">
    <text evidence="1 8">Belongs to the TRAFAC class translation factor GTPase superfamily. Classic translation factor GTPase family. EF-G/EF-2 subfamily.</text>
</comment>
<dbReference type="AlphaFoldDB" id="A0A7M2WWM5"/>
<dbReference type="InterPro" id="IPR035647">
    <property type="entry name" value="EFG_III/V"/>
</dbReference>
<evidence type="ECO:0000256" key="7">
    <source>
        <dbReference type="ARBA" id="ARBA00024731"/>
    </source>
</evidence>
<dbReference type="GO" id="GO:0003746">
    <property type="term" value="F:translation elongation factor activity"/>
    <property type="evidence" value="ECO:0007669"/>
    <property type="project" value="UniProtKB-UniRule"/>
</dbReference>
<dbReference type="GO" id="GO:0003924">
    <property type="term" value="F:GTPase activity"/>
    <property type="evidence" value="ECO:0007669"/>
    <property type="project" value="InterPro"/>
</dbReference>
<dbReference type="InterPro" id="IPR014721">
    <property type="entry name" value="Ribsml_uS5_D2-typ_fold_subgr"/>
</dbReference>
<dbReference type="InterPro" id="IPR009000">
    <property type="entry name" value="Transl_B-barrel_sf"/>
</dbReference>
<evidence type="ECO:0000256" key="8">
    <source>
        <dbReference type="HAMAP-Rule" id="MF_00054"/>
    </source>
</evidence>
<dbReference type="Gene3D" id="3.30.230.10">
    <property type="match status" value="1"/>
</dbReference>
<dbReference type="InterPro" id="IPR035649">
    <property type="entry name" value="EFG_V"/>
</dbReference>
<feature type="binding site" evidence="8">
    <location>
        <begin position="93"/>
        <end position="97"/>
    </location>
    <ligand>
        <name>GTP</name>
        <dbReference type="ChEBI" id="CHEBI:37565"/>
    </ligand>
</feature>
<dbReference type="PANTHER" id="PTHR43261:SF1">
    <property type="entry name" value="RIBOSOME-RELEASING FACTOR 2, MITOCHONDRIAL"/>
    <property type="match status" value="1"/>
</dbReference>
<dbReference type="InterPro" id="IPR000795">
    <property type="entry name" value="T_Tr_GTP-bd_dom"/>
</dbReference>
<dbReference type="GO" id="GO:0032790">
    <property type="term" value="P:ribosome disassembly"/>
    <property type="evidence" value="ECO:0007669"/>
    <property type="project" value="TreeGrafter"/>
</dbReference>
<feature type="domain" description="Tr-type G" evidence="9">
    <location>
        <begin position="6"/>
        <end position="303"/>
    </location>
</feature>
<dbReference type="Pfam" id="PF03764">
    <property type="entry name" value="EFG_IV"/>
    <property type="match status" value="1"/>
</dbReference>
<dbReference type="Gene3D" id="3.40.50.300">
    <property type="entry name" value="P-loop containing nucleotide triphosphate hydrolases"/>
    <property type="match status" value="1"/>
</dbReference>
<dbReference type="CDD" id="cd01434">
    <property type="entry name" value="EFG_mtEFG1_IV"/>
    <property type="match status" value="1"/>
</dbReference>
<keyword evidence="6 8" id="KW-0342">GTP-binding</keyword>
<dbReference type="PANTHER" id="PTHR43261">
    <property type="entry name" value="TRANSLATION ELONGATION FACTOR G-RELATED"/>
    <property type="match status" value="1"/>
</dbReference>
<accession>A0A7M2WWM5</accession>
<dbReference type="CDD" id="cd01886">
    <property type="entry name" value="EF-G"/>
    <property type="match status" value="1"/>
</dbReference>
<dbReference type="Pfam" id="PF00679">
    <property type="entry name" value="EFG_C"/>
    <property type="match status" value="1"/>
</dbReference>
<evidence type="ECO:0000256" key="6">
    <source>
        <dbReference type="ARBA" id="ARBA00023134"/>
    </source>
</evidence>
<organism evidence="10 11">
    <name type="scientific">Humisphaera borealis</name>
    <dbReference type="NCBI Taxonomy" id="2807512"/>
    <lineage>
        <taxon>Bacteria</taxon>
        <taxon>Pseudomonadati</taxon>
        <taxon>Planctomycetota</taxon>
        <taxon>Phycisphaerae</taxon>
        <taxon>Tepidisphaerales</taxon>
        <taxon>Tepidisphaeraceae</taxon>
        <taxon>Humisphaera</taxon>
    </lineage>
</organism>
<evidence type="ECO:0000313" key="11">
    <source>
        <dbReference type="Proteomes" id="UP000593765"/>
    </source>
</evidence>
<dbReference type="PRINTS" id="PR00315">
    <property type="entry name" value="ELONGATNFCT"/>
</dbReference>
<dbReference type="SUPFAM" id="SSF54980">
    <property type="entry name" value="EF-G C-terminal domain-like"/>
    <property type="match status" value="2"/>
</dbReference>
<name>A0A7M2WWM5_9BACT</name>
<evidence type="ECO:0000256" key="1">
    <source>
        <dbReference type="ARBA" id="ARBA00005870"/>
    </source>
</evidence>
<dbReference type="InterPro" id="IPR000640">
    <property type="entry name" value="EFG_V-like"/>
</dbReference>
<dbReference type="NCBIfam" id="NF009381">
    <property type="entry name" value="PRK12740.1-5"/>
    <property type="match status" value="1"/>
</dbReference>
<proteinExistence type="inferred from homology"/>
<dbReference type="SMART" id="SM00838">
    <property type="entry name" value="EFG_C"/>
    <property type="match status" value="1"/>
</dbReference>
<dbReference type="HAMAP" id="MF_00054_B">
    <property type="entry name" value="EF_G_EF_2_B"/>
    <property type="match status" value="1"/>
</dbReference>
<dbReference type="SUPFAM" id="SSF50447">
    <property type="entry name" value="Translation proteins"/>
    <property type="match status" value="1"/>
</dbReference>
<dbReference type="PROSITE" id="PS51722">
    <property type="entry name" value="G_TR_2"/>
    <property type="match status" value="1"/>
</dbReference>
<evidence type="ECO:0000259" key="9">
    <source>
        <dbReference type="PROSITE" id="PS51722"/>
    </source>
</evidence>
<evidence type="ECO:0000313" key="10">
    <source>
        <dbReference type="EMBL" id="QOV89724.1"/>
    </source>
</evidence>
<dbReference type="CDD" id="cd04088">
    <property type="entry name" value="EFG_mtEFG_II"/>
    <property type="match status" value="1"/>
</dbReference>
<gene>
    <name evidence="8 10" type="primary">fusA</name>
    <name evidence="10" type="ORF">IPV69_26660</name>
</gene>
<dbReference type="CDD" id="cd03713">
    <property type="entry name" value="EFG_mtEFG_C"/>
    <property type="match status" value="1"/>
</dbReference>
<dbReference type="InterPro" id="IPR009022">
    <property type="entry name" value="EFG_III"/>
</dbReference>
<evidence type="ECO:0000256" key="5">
    <source>
        <dbReference type="ARBA" id="ARBA00022917"/>
    </source>
</evidence>
<dbReference type="NCBIfam" id="TIGR00484">
    <property type="entry name" value="EF-G"/>
    <property type="match status" value="1"/>
</dbReference>
<dbReference type="SUPFAM" id="SSF54211">
    <property type="entry name" value="Ribosomal protein S5 domain 2-like"/>
    <property type="match status" value="1"/>
</dbReference>
<dbReference type="PROSITE" id="PS00301">
    <property type="entry name" value="G_TR_1"/>
    <property type="match status" value="1"/>
</dbReference>
<dbReference type="GO" id="GO:0005525">
    <property type="term" value="F:GTP binding"/>
    <property type="evidence" value="ECO:0007669"/>
    <property type="project" value="UniProtKB-UniRule"/>
</dbReference>
<dbReference type="Proteomes" id="UP000593765">
    <property type="component" value="Chromosome"/>
</dbReference>
<dbReference type="InterPro" id="IPR020568">
    <property type="entry name" value="Ribosomal_Su5_D2-typ_SF"/>
</dbReference>
<keyword evidence="11" id="KW-1185">Reference proteome</keyword>
<dbReference type="InterPro" id="IPR005517">
    <property type="entry name" value="Transl_elong_EFG/EF2_IV"/>
</dbReference>
<dbReference type="FunFam" id="3.40.50.300:FF:000029">
    <property type="entry name" value="Elongation factor G"/>
    <property type="match status" value="1"/>
</dbReference>
<dbReference type="InterPro" id="IPR027417">
    <property type="entry name" value="P-loop_NTPase"/>
</dbReference>